<dbReference type="Proteomes" id="UP000235914">
    <property type="component" value="Unassembled WGS sequence"/>
</dbReference>
<proteinExistence type="predicted"/>
<sequence>MFYRSLFTNAFTACALFSGEIALADSFNISNDDSSAYSLINSLGEPLNAGNAILGTFSSGTWSYDVTTSRWNFQGNSYAQDQLKYSDLMSMQNNFTSALTNIPEEQNGGVADGRFNLSGDYSSSLTSPVYLMVTGQDGETALFVFKDVSSDSLLNYDNIDISGTETFDLWLTTKEQALTNELDYYTECILGNINLQNNTIQLLIPEPATATMSLLGLTALMVRRKRK</sequence>
<comment type="caution">
    <text evidence="2">The sequence shown here is derived from an EMBL/GenBank/DDBJ whole genome shotgun (WGS) entry which is preliminary data.</text>
</comment>
<evidence type="ECO:0000313" key="2">
    <source>
        <dbReference type="EMBL" id="PNC56217.1"/>
    </source>
</evidence>
<organism evidence="2 4">
    <name type="scientific">Akkermansia muciniphila</name>
    <dbReference type="NCBI Taxonomy" id="239935"/>
    <lineage>
        <taxon>Bacteria</taxon>
        <taxon>Pseudomonadati</taxon>
        <taxon>Verrucomicrobiota</taxon>
        <taxon>Verrucomicrobiia</taxon>
        <taxon>Verrucomicrobiales</taxon>
        <taxon>Akkermansiaceae</taxon>
        <taxon>Akkermansia</taxon>
    </lineage>
</organism>
<protein>
    <submittedName>
        <fullName evidence="2">PEP-CTERM sorting domain-containing protein</fullName>
    </submittedName>
</protein>
<dbReference type="EMBL" id="PJKN01000003">
    <property type="protein sequence ID" value="PNC56217.1"/>
    <property type="molecule type" value="Genomic_DNA"/>
</dbReference>
<gene>
    <name evidence="3" type="ORF">CXT95_05625</name>
    <name evidence="2" type="ORF">CXU09_06205</name>
</gene>
<dbReference type="NCBIfam" id="TIGR02595">
    <property type="entry name" value="PEP_CTERM"/>
    <property type="match status" value="1"/>
</dbReference>
<evidence type="ECO:0000256" key="1">
    <source>
        <dbReference type="SAM" id="SignalP"/>
    </source>
</evidence>
<dbReference type="InterPro" id="IPR013424">
    <property type="entry name" value="Ice-binding_C"/>
</dbReference>
<evidence type="ECO:0000313" key="3">
    <source>
        <dbReference type="EMBL" id="PND02160.1"/>
    </source>
</evidence>
<dbReference type="Proteomes" id="UP000236075">
    <property type="component" value="Unassembled WGS sequence"/>
</dbReference>
<dbReference type="RefSeq" id="WP_012419873.1">
    <property type="nucleotide sequence ID" value="NZ_AP021898.1"/>
</dbReference>
<accession>A0AAP8T976</accession>
<keyword evidence="1" id="KW-0732">Signal</keyword>
<dbReference type="AlphaFoldDB" id="A0AAP8T976"/>
<dbReference type="GeneID" id="60880290"/>
<evidence type="ECO:0000313" key="4">
    <source>
        <dbReference type="Proteomes" id="UP000235914"/>
    </source>
</evidence>
<feature type="chain" id="PRO_5042799019" evidence="1">
    <location>
        <begin position="25"/>
        <end position="227"/>
    </location>
</feature>
<evidence type="ECO:0000313" key="5">
    <source>
        <dbReference type="Proteomes" id="UP000236075"/>
    </source>
</evidence>
<feature type="signal peptide" evidence="1">
    <location>
        <begin position="1"/>
        <end position="24"/>
    </location>
</feature>
<reference evidence="4 5" key="1">
    <citation type="journal article" date="2017" name="BMC Genomics">
        <title>Genome sequencing of 39 Akkermansia muciniphila isolates reveals its population structure, genomic and functional diverisity, and global distribution in mammalian gut microbiotas.</title>
        <authorList>
            <person name="Guo X."/>
            <person name="Li S."/>
            <person name="Zhang J."/>
            <person name="Wu F."/>
            <person name="Li X."/>
            <person name="Wu D."/>
            <person name="Zhang M."/>
            <person name="Ou Z."/>
            <person name="Jie Z."/>
            <person name="Yan Q."/>
            <person name="Li P."/>
            <person name="Yi J."/>
            <person name="Peng Y."/>
        </authorList>
    </citation>
    <scope>NUCLEOTIDE SEQUENCE [LARGE SCALE GENOMIC DNA]</scope>
    <source>
        <strain evidence="3 5">GP28</strain>
        <strain evidence="2 4">GP43</strain>
    </source>
</reference>
<dbReference type="EMBL" id="PJLB01000008">
    <property type="protein sequence ID" value="PND02160.1"/>
    <property type="molecule type" value="Genomic_DNA"/>
</dbReference>
<name>A0AAP8T976_9BACT</name>